<keyword evidence="3" id="KW-1185">Reference proteome</keyword>
<accession>A0ABT2GWB3</accession>
<feature type="region of interest" description="Disordered" evidence="1">
    <location>
        <begin position="1"/>
        <end position="20"/>
    </location>
</feature>
<proteinExistence type="predicted"/>
<evidence type="ECO:0000313" key="2">
    <source>
        <dbReference type="EMBL" id="MCS5719867.1"/>
    </source>
</evidence>
<sequence>MDDRIRPEHLCSPPPVADAKPGTTWKCRTCRARYTRRGASWQQTKKPRSRVWAIIRSIVDGILSIP</sequence>
<organism evidence="2 3">
    <name type="scientific">Herbiconiux aconitum</name>
    <dbReference type="NCBI Taxonomy" id="2970913"/>
    <lineage>
        <taxon>Bacteria</taxon>
        <taxon>Bacillati</taxon>
        <taxon>Actinomycetota</taxon>
        <taxon>Actinomycetes</taxon>
        <taxon>Micrococcales</taxon>
        <taxon>Microbacteriaceae</taxon>
        <taxon>Herbiconiux</taxon>
    </lineage>
</organism>
<name>A0ABT2GWB3_9MICO</name>
<dbReference type="RefSeq" id="WP_259509444.1">
    <property type="nucleotide sequence ID" value="NZ_JANLCM010000002.1"/>
</dbReference>
<comment type="caution">
    <text evidence="2">The sequence shown here is derived from an EMBL/GenBank/DDBJ whole genome shotgun (WGS) entry which is preliminary data.</text>
</comment>
<gene>
    <name evidence="2" type="ORF">N1027_17190</name>
</gene>
<dbReference type="Proteomes" id="UP001165584">
    <property type="component" value="Unassembled WGS sequence"/>
</dbReference>
<dbReference type="EMBL" id="JANLCM010000002">
    <property type="protein sequence ID" value="MCS5719867.1"/>
    <property type="molecule type" value="Genomic_DNA"/>
</dbReference>
<evidence type="ECO:0000256" key="1">
    <source>
        <dbReference type="SAM" id="MobiDB-lite"/>
    </source>
</evidence>
<reference evidence="2" key="1">
    <citation type="submission" date="2022-08" db="EMBL/GenBank/DDBJ databases">
        <authorList>
            <person name="Deng Y."/>
            <person name="Han X.-F."/>
            <person name="Zhang Y.-Q."/>
        </authorList>
    </citation>
    <scope>NUCLEOTIDE SEQUENCE</scope>
    <source>
        <strain evidence="2">CPCC 205763</strain>
    </source>
</reference>
<evidence type="ECO:0000313" key="3">
    <source>
        <dbReference type="Proteomes" id="UP001165584"/>
    </source>
</evidence>
<protein>
    <submittedName>
        <fullName evidence="2">Uncharacterized protein</fullName>
    </submittedName>
</protein>